<gene>
    <name evidence="1" type="ORF">SCALOS_LOCUS2632</name>
</gene>
<sequence length="748" mass="85519">MEELNSLLDFLHDGNPNVRQLALNHLLGYTVKSSQLQHIFKQNNMRPISDLKIICRENPVIAHDAFKALVNLASDDEICKELNDDSFLLLMMKMITDSENILADMACMLLSNITKYQDIAVKLLKLEVQLVEGLSSSTKAMDQLVDVFVRGLNRAYNKEAEFHFLASLPQGREYFLTDTSYDNVTPFSKLIIFTEHPNIIRRGGVISCIKNCCFVIEHHLDMLSPSKINILPYILLPLCGMPEDIQFLPSDKKREPDSYLRQTLLECLVLLTTTRQGRTILRQKKVYPVIRQMHLVEQDKNVSIVIEQIVNMLMRDEAPEENDHNIALDTTQTSDWLKSALDQGFIKRFDYSEFENFQVIGNGGYGTVRVAYWRGGGIKVALKELNDVNFSSKIIDEVSFHPNINQFYGVTEGNREKKVSGTPSSYSNLYKNCWTSDPRKRPTLDYILKILANLLNYSGENLITNYIGHDNSISQKSIIYSLLVSQKNPNKSIAGIIDDQSCIIENSFDILNSVNKITKIPERKERVKKTSKKISKKLKISSAPYHRDSVHIKKGSNDEVSQHIQNVIHMEGDVLIPDIIDFNLKVLFVEINPGNSSAETGHNFAHESNHFYPCLIESGITNNEYVTYMDDRSFPTRFKIGIVNAVNRCTNSNAKNLSNAEKYNSIEPLLKKVKKYKPKILCFVGKMIFDSFVKYCKNNGLQSNRIFWNDQNGFTKVFAMPSTSARVKSYEKSDKLRYFKELKILMDQ</sequence>
<reference evidence="1" key="1">
    <citation type="submission" date="2021-06" db="EMBL/GenBank/DDBJ databases">
        <authorList>
            <person name="Kallberg Y."/>
            <person name="Tangrot J."/>
            <person name="Rosling A."/>
        </authorList>
    </citation>
    <scope>NUCLEOTIDE SEQUENCE</scope>
    <source>
        <strain evidence="1">AU212A</strain>
    </source>
</reference>
<dbReference type="Proteomes" id="UP000789860">
    <property type="component" value="Unassembled WGS sequence"/>
</dbReference>
<name>A0ACA9KPL5_9GLOM</name>
<evidence type="ECO:0000313" key="2">
    <source>
        <dbReference type="Proteomes" id="UP000789860"/>
    </source>
</evidence>
<comment type="caution">
    <text evidence="1">The sequence shown here is derived from an EMBL/GenBank/DDBJ whole genome shotgun (WGS) entry which is preliminary data.</text>
</comment>
<protein>
    <submittedName>
        <fullName evidence="1">10500_t:CDS:1</fullName>
    </submittedName>
</protein>
<accession>A0ACA9KPL5</accession>
<proteinExistence type="predicted"/>
<dbReference type="EMBL" id="CAJVPM010002407">
    <property type="protein sequence ID" value="CAG8485989.1"/>
    <property type="molecule type" value="Genomic_DNA"/>
</dbReference>
<evidence type="ECO:0000313" key="1">
    <source>
        <dbReference type="EMBL" id="CAG8485989.1"/>
    </source>
</evidence>
<organism evidence="1 2">
    <name type="scientific">Scutellospora calospora</name>
    <dbReference type="NCBI Taxonomy" id="85575"/>
    <lineage>
        <taxon>Eukaryota</taxon>
        <taxon>Fungi</taxon>
        <taxon>Fungi incertae sedis</taxon>
        <taxon>Mucoromycota</taxon>
        <taxon>Glomeromycotina</taxon>
        <taxon>Glomeromycetes</taxon>
        <taxon>Diversisporales</taxon>
        <taxon>Gigasporaceae</taxon>
        <taxon>Scutellospora</taxon>
    </lineage>
</organism>
<keyword evidence="2" id="KW-1185">Reference proteome</keyword>